<evidence type="ECO:0000256" key="2">
    <source>
        <dbReference type="ARBA" id="ARBA00022705"/>
    </source>
</evidence>
<dbReference type="EMBL" id="BMFL01000005">
    <property type="protein sequence ID" value="GGE93944.1"/>
    <property type="molecule type" value="Genomic_DNA"/>
</dbReference>
<evidence type="ECO:0000256" key="7">
    <source>
        <dbReference type="ARBA" id="ARBA00022833"/>
    </source>
</evidence>
<dbReference type="Gene3D" id="3.40.50.300">
    <property type="entry name" value="P-loop containing nucleotide triphosphate hydrolases"/>
    <property type="match status" value="2"/>
</dbReference>
<dbReference type="SMART" id="SM00487">
    <property type="entry name" value="DEXDc"/>
    <property type="match status" value="1"/>
</dbReference>
<evidence type="ECO:0000313" key="15">
    <source>
        <dbReference type="EMBL" id="SHL11539.1"/>
    </source>
</evidence>
<feature type="binding site" evidence="12">
    <location>
        <position position="587"/>
    </location>
    <ligand>
        <name>Zn(2+)</name>
        <dbReference type="ChEBI" id="CHEBI:29105"/>
        <label>1</label>
    </ligand>
</feature>
<evidence type="ECO:0000256" key="4">
    <source>
        <dbReference type="ARBA" id="ARBA00022741"/>
    </source>
</evidence>
<keyword evidence="6 12" id="KW-0347">Helicase</keyword>
<dbReference type="PROSITE" id="PS51192">
    <property type="entry name" value="HELICASE_ATP_BIND_1"/>
    <property type="match status" value="1"/>
</dbReference>
<comment type="catalytic activity">
    <reaction evidence="12">
        <text>Couples ATP hydrolysis with the unwinding of duplex DNA by translocating in the 3'-5' direction.</text>
        <dbReference type="EC" id="5.6.2.4"/>
    </reaction>
</comment>
<feature type="binding site" evidence="12">
    <location>
        <position position="550"/>
    </location>
    <ligand>
        <name>Zn(2+)</name>
        <dbReference type="ChEBI" id="CHEBI:29105"/>
        <label>1</label>
    </ligand>
</feature>
<dbReference type="GO" id="GO:0006270">
    <property type="term" value="P:DNA replication initiation"/>
    <property type="evidence" value="ECO:0007669"/>
    <property type="project" value="TreeGrafter"/>
</dbReference>
<dbReference type="Pfam" id="PF18319">
    <property type="entry name" value="Zn_ribbon_PriA"/>
    <property type="match status" value="1"/>
</dbReference>
<reference evidence="14" key="5">
    <citation type="submission" date="2024-05" db="EMBL/GenBank/DDBJ databases">
        <authorList>
            <person name="Sun Q."/>
            <person name="Zhou Y."/>
        </authorList>
    </citation>
    <scope>NUCLEOTIDE SEQUENCE</scope>
    <source>
        <strain evidence="14">CGMCC 1.12707</strain>
    </source>
</reference>
<evidence type="ECO:0000256" key="8">
    <source>
        <dbReference type="ARBA" id="ARBA00022840"/>
    </source>
</evidence>
<dbReference type="PANTHER" id="PTHR30580:SF0">
    <property type="entry name" value="PRIMOSOMAL PROTEIN N"/>
    <property type="match status" value="1"/>
</dbReference>
<evidence type="ECO:0000256" key="6">
    <source>
        <dbReference type="ARBA" id="ARBA00022806"/>
    </source>
</evidence>
<keyword evidence="7 12" id="KW-0862">Zinc</keyword>
<dbReference type="SUPFAM" id="SSF52540">
    <property type="entry name" value="P-loop containing nucleoside triphosphate hydrolases"/>
    <property type="match status" value="2"/>
</dbReference>
<keyword evidence="3 12" id="KW-0479">Metal-binding</keyword>
<dbReference type="RefSeq" id="WP_244891554.1">
    <property type="nucleotide sequence ID" value="NZ_FRBH01000006.1"/>
</dbReference>
<dbReference type="EMBL" id="FRBH01000006">
    <property type="protein sequence ID" value="SHL11539.1"/>
    <property type="molecule type" value="Genomic_DNA"/>
</dbReference>
<organism evidence="15 16">
    <name type="scientific">Chishuiella changwenlii</name>
    <dbReference type="NCBI Taxonomy" id="1434701"/>
    <lineage>
        <taxon>Bacteria</taxon>
        <taxon>Pseudomonadati</taxon>
        <taxon>Bacteroidota</taxon>
        <taxon>Flavobacteriia</taxon>
        <taxon>Flavobacteriales</taxon>
        <taxon>Weeksellaceae</taxon>
        <taxon>Chishuiella</taxon>
    </lineage>
</organism>
<dbReference type="InterPro" id="IPR041236">
    <property type="entry name" value="PriA_C"/>
</dbReference>
<feature type="domain" description="Helicase ATP-binding" evidence="13">
    <location>
        <begin position="317"/>
        <end position="484"/>
    </location>
</feature>
<comment type="cofactor">
    <cofactor evidence="12">
        <name>Zn(2+)</name>
        <dbReference type="ChEBI" id="CHEBI:29105"/>
    </cofactor>
    <text evidence="12">Binds 2 zinc ions per subunit.</text>
</comment>
<keyword evidence="9 12" id="KW-0238">DNA-binding</keyword>
<dbReference type="InterPro" id="IPR040498">
    <property type="entry name" value="PriA_CRR"/>
</dbReference>
<dbReference type="GO" id="GO:0043138">
    <property type="term" value="F:3'-5' DNA helicase activity"/>
    <property type="evidence" value="ECO:0007669"/>
    <property type="project" value="UniProtKB-EC"/>
</dbReference>
<dbReference type="GO" id="GO:1990077">
    <property type="term" value="C:primosome complex"/>
    <property type="evidence" value="ECO:0007669"/>
    <property type="project" value="UniProtKB-UniRule"/>
</dbReference>
<dbReference type="InterPro" id="IPR005259">
    <property type="entry name" value="PriA"/>
</dbReference>
<evidence type="ECO:0000256" key="12">
    <source>
        <dbReference type="HAMAP-Rule" id="MF_00983"/>
    </source>
</evidence>
<dbReference type="InterPro" id="IPR027417">
    <property type="entry name" value="P-loop_NTPase"/>
</dbReference>
<dbReference type="Gene3D" id="3.40.1440.60">
    <property type="entry name" value="PriA, 3(prime) DNA-binding domain"/>
    <property type="match status" value="1"/>
</dbReference>
<dbReference type="GO" id="GO:0006269">
    <property type="term" value="P:DNA replication, synthesis of primer"/>
    <property type="evidence" value="ECO:0007669"/>
    <property type="project" value="UniProtKB-KW"/>
</dbReference>
<evidence type="ECO:0000313" key="14">
    <source>
        <dbReference type="EMBL" id="GGE93944.1"/>
    </source>
</evidence>
<dbReference type="InterPro" id="IPR041222">
    <property type="entry name" value="PriA_3primeBD"/>
</dbReference>
<evidence type="ECO:0000313" key="17">
    <source>
        <dbReference type="Proteomes" id="UP000650994"/>
    </source>
</evidence>
<dbReference type="InterPro" id="IPR014001">
    <property type="entry name" value="Helicase_ATP-bd"/>
</dbReference>
<evidence type="ECO:0000256" key="3">
    <source>
        <dbReference type="ARBA" id="ARBA00022723"/>
    </source>
</evidence>
<dbReference type="CDD" id="cd18804">
    <property type="entry name" value="SF2_C_priA"/>
    <property type="match status" value="1"/>
</dbReference>
<dbReference type="EC" id="5.6.2.4" evidence="12"/>
<dbReference type="PANTHER" id="PTHR30580">
    <property type="entry name" value="PRIMOSOMAL PROTEIN N"/>
    <property type="match status" value="1"/>
</dbReference>
<reference evidence="17" key="4">
    <citation type="journal article" date="2019" name="Int. J. Syst. Evol. Microbiol.">
        <title>The Global Catalogue of Microorganisms (GCM) 10K type strain sequencing project: providing services to taxonomists for standard genome sequencing and annotation.</title>
        <authorList>
            <consortium name="The Broad Institute Genomics Platform"/>
            <consortium name="The Broad Institute Genome Sequencing Center for Infectious Disease"/>
            <person name="Wu L."/>
            <person name="Ma J."/>
        </authorList>
    </citation>
    <scope>NUCLEOTIDE SEQUENCE [LARGE SCALE GENOMIC DNA]</scope>
    <source>
        <strain evidence="17">CGMCC 1.12707</strain>
    </source>
</reference>
<dbReference type="GO" id="GO:0003677">
    <property type="term" value="F:DNA binding"/>
    <property type="evidence" value="ECO:0007669"/>
    <property type="project" value="UniProtKB-UniRule"/>
</dbReference>
<dbReference type="FunFam" id="3.40.1440.60:FF:000001">
    <property type="entry name" value="Primosomal protein N"/>
    <property type="match status" value="1"/>
</dbReference>
<dbReference type="Pfam" id="PF00271">
    <property type="entry name" value="Helicase_C"/>
    <property type="match status" value="1"/>
</dbReference>
<evidence type="ECO:0000256" key="1">
    <source>
        <dbReference type="ARBA" id="ARBA00022515"/>
    </source>
</evidence>
<dbReference type="Pfam" id="PF17764">
    <property type="entry name" value="PriA_3primeBD"/>
    <property type="match status" value="1"/>
</dbReference>
<name>A0A1M6Y098_9FLAO</name>
<keyword evidence="4 12" id="KW-0547">Nucleotide-binding</keyword>
<dbReference type="FunFam" id="3.40.50.300:FF:000489">
    <property type="entry name" value="Primosome assembly protein PriA"/>
    <property type="match status" value="1"/>
</dbReference>
<accession>A0A1M6Y098</accession>
<comment type="function">
    <text evidence="12">Initiates the restart of stalled replication forks, which reloads the replicative helicase on sites other than the origin of replication. Recognizes and binds to abandoned replication forks and remodels them to uncover a helicase loading site. Promotes assembly of the primosome at these replication forks.</text>
</comment>
<sequence>MLNYLSLNTSVAFLNLLAQYNKMNTTYFAEIILPLSLDGTFTYHLSETDLQQIKIGQRVSVPFGTQKLYTGIVHSIHQNKPELYKTKAIHAFLDDEPLVTQTQINFWEWIANYYVCSLGDVFRNAFPSALKLESQTFVRLINPNYETIEELNDYEFLVFEALKLREIISVEEAALIVDDKSAIPTLKLLIDKGIIRLDEKLSEKYTPKIDNYVRLHPDLKGNEQQFMEVLNQLSKAPKQREALLQLITLETQLQDKLLKVADFVKQGATNAVIKSLAEKGAVEIYQNQTSRVENEEKDITEISQLTLKQTEAFNQIKEEFKTKSTVLLHGVTSSGKTEIYLKLIEQVIAKRNKVLYLLPEISVTTQIVHRIKKHFGDKVGVYHSKFNQNERVELWQKTLNGDFDIIIGPRTALFLPFDNLGLVIVDEEHESSYKQMDIKPFFHARDMAMLLGGMMNAKTLLGSATPSAESYYNAKNGKYGYIELNERFGQIKLPEINLIDLKKAQKEKEITEDISHTLRDEIFEQLNHKKQVILFQNRRGYAPIMECKSCGHTPECPNCDVSLTYHKFSNQLKCHYCGYAQAKPLRCVSCGSHELNTKGIGTEQIEQQIQTIFPEAKVRRMDVDAMRGKFAYEKLIEDFENKEIDILIGTQMITKGFDFGNVNFVGVIRADSLLNFPDFRAHEKAFQLLTQVAGRAGRRDEQGKVLIQSFQPEHQILQNVTTYSYAPTMKDILYERKEFLYPPYSRLIKLRFKHKNKERLDKTAEQLVILLKSNFDARCLLGPEAPSIGRINNLYITDVMIKIRPNQSPQKVKDLIRAKINQLHTIAAFRSVRIDVDVDPV</sequence>
<dbReference type="GO" id="GO:0008270">
    <property type="term" value="F:zinc ion binding"/>
    <property type="evidence" value="ECO:0007669"/>
    <property type="project" value="UniProtKB-UniRule"/>
</dbReference>
<dbReference type="InterPro" id="IPR042115">
    <property type="entry name" value="PriA_3primeBD_sf"/>
</dbReference>
<feature type="binding site" evidence="12">
    <location>
        <position position="556"/>
    </location>
    <ligand>
        <name>Zn(2+)</name>
        <dbReference type="ChEBI" id="CHEBI:29105"/>
        <label>2</label>
    </ligand>
</feature>
<keyword evidence="5 12" id="KW-0378">Hydrolase</keyword>
<feature type="binding site" evidence="12">
    <location>
        <position position="577"/>
    </location>
    <ligand>
        <name>Zn(2+)</name>
        <dbReference type="ChEBI" id="CHEBI:29105"/>
        <label>2</label>
    </ligand>
</feature>
<reference evidence="14" key="1">
    <citation type="journal article" date="2014" name="Int. J. Syst. Evol. Microbiol.">
        <title>Complete genome of a new Firmicutes species belonging to the dominant human colonic microbiota ('Ruminococcus bicirculans') reveals two chromosomes and a selective capacity to utilize plant glucans.</title>
        <authorList>
            <consortium name="NISC Comparative Sequencing Program"/>
            <person name="Wegmann U."/>
            <person name="Louis P."/>
            <person name="Goesmann A."/>
            <person name="Henrissat B."/>
            <person name="Duncan S.H."/>
            <person name="Flint H.J."/>
        </authorList>
    </citation>
    <scope>NUCLEOTIDE SEQUENCE</scope>
    <source>
        <strain evidence="14">CGMCC 1.12707</strain>
    </source>
</reference>
<dbReference type="InterPro" id="IPR001650">
    <property type="entry name" value="Helicase_C-like"/>
</dbReference>
<protein>
    <recommendedName>
        <fullName evidence="12">Replication restart protein PriA</fullName>
    </recommendedName>
    <alternativeName>
        <fullName evidence="12">ATP-dependent DNA helicase PriA</fullName>
        <ecNumber evidence="12">5.6.2.4</ecNumber>
    </alternativeName>
    <alternativeName>
        <fullName evidence="12">DNA 3'-5' helicase PriA</fullName>
    </alternativeName>
</protein>
<comment type="subunit">
    <text evidence="12">Component of the replication restart primosome.</text>
</comment>
<dbReference type="Pfam" id="PF00270">
    <property type="entry name" value="DEAD"/>
    <property type="match status" value="1"/>
</dbReference>
<evidence type="ECO:0000256" key="9">
    <source>
        <dbReference type="ARBA" id="ARBA00023125"/>
    </source>
</evidence>
<feature type="binding site" evidence="12">
    <location>
        <position position="559"/>
    </location>
    <ligand>
        <name>Zn(2+)</name>
        <dbReference type="ChEBI" id="CHEBI:29105"/>
        <label>2</label>
    </ligand>
</feature>
<dbReference type="NCBIfam" id="TIGR00595">
    <property type="entry name" value="priA"/>
    <property type="match status" value="1"/>
</dbReference>
<comment type="similarity">
    <text evidence="12">Belongs to the helicase family. PriA subfamily.</text>
</comment>
<keyword evidence="10 12" id="KW-0413">Isomerase</keyword>
<comment type="catalytic activity">
    <reaction evidence="11 12">
        <text>ATP + H2O = ADP + phosphate + H(+)</text>
        <dbReference type="Rhea" id="RHEA:13065"/>
        <dbReference type="ChEBI" id="CHEBI:15377"/>
        <dbReference type="ChEBI" id="CHEBI:15378"/>
        <dbReference type="ChEBI" id="CHEBI:30616"/>
        <dbReference type="ChEBI" id="CHEBI:43474"/>
        <dbReference type="ChEBI" id="CHEBI:456216"/>
        <dbReference type="EC" id="5.6.2.4"/>
    </reaction>
</comment>
<dbReference type="InterPro" id="IPR011545">
    <property type="entry name" value="DEAD/DEAH_box_helicase_dom"/>
</dbReference>
<feature type="binding site" evidence="12">
    <location>
        <position position="547"/>
    </location>
    <ligand>
        <name>Zn(2+)</name>
        <dbReference type="ChEBI" id="CHEBI:29105"/>
        <label>1</label>
    </ligand>
</feature>
<dbReference type="CDD" id="cd17929">
    <property type="entry name" value="DEXHc_priA"/>
    <property type="match status" value="1"/>
</dbReference>
<keyword evidence="2 12" id="KW-0235">DNA replication</keyword>
<dbReference type="GO" id="GO:0006302">
    <property type="term" value="P:double-strand break repair"/>
    <property type="evidence" value="ECO:0007669"/>
    <property type="project" value="InterPro"/>
</dbReference>
<keyword evidence="8 12" id="KW-0067">ATP-binding</keyword>
<dbReference type="AlphaFoldDB" id="A0A1M6Y098"/>
<evidence type="ECO:0000256" key="11">
    <source>
        <dbReference type="ARBA" id="ARBA00048988"/>
    </source>
</evidence>
<dbReference type="HAMAP" id="MF_00983">
    <property type="entry name" value="PriA"/>
    <property type="match status" value="1"/>
</dbReference>
<dbReference type="Pfam" id="PF18074">
    <property type="entry name" value="PriA_C"/>
    <property type="match status" value="1"/>
</dbReference>
<dbReference type="Proteomes" id="UP000184120">
    <property type="component" value="Unassembled WGS sequence"/>
</dbReference>
<keyword evidence="1 12" id="KW-0639">Primosome</keyword>
<evidence type="ECO:0000313" key="16">
    <source>
        <dbReference type="Proteomes" id="UP000184120"/>
    </source>
</evidence>
<feature type="binding site" evidence="12">
    <location>
        <position position="574"/>
    </location>
    <ligand>
        <name>Zn(2+)</name>
        <dbReference type="ChEBI" id="CHEBI:29105"/>
        <label>2</label>
    </ligand>
</feature>
<keyword evidence="17" id="KW-1185">Reference proteome</keyword>
<reference evidence="16" key="2">
    <citation type="submission" date="2016-11" db="EMBL/GenBank/DDBJ databases">
        <authorList>
            <person name="Varghese N."/>
            <person name="Submissions S."/>
        </authorList>
    </citation>
    <scope>NUCLEOTIDE SEQUENCE [LARGE SCALE GENOMIC DNA]</scope>
    <source>
        <strain evidence="16">DSM 27989</strain>
    </source>
</reference>
<proteinExistence type="inferred from homology"/>
<dbReference type="SMART" id="SM00490">
    <property type="entry name" value="HELICc"/>
    <property type="match status" value="1"/>
</dbReference>
<gene>
    <name evidence="12 14" type="primary">priA</name>
    <name evidence="14" type="ORF">GCM10010984_09500</name>
    <name evidence="15" type="ORF">SAMN05443634_10631</name>
</gene>
<dbReference type="GO" id="GO:0016787">
    <property type="term" value="F:hydrolase activity"/>
    <property type="evidence" value="ECO:0007669"/>
    <property type="project" value="UniProtKB-KW"/>
</dbReference>
<feature type="binding site" evidence="12">
    <location>
        <position position="590"/>
    </location>
    <ligand>
        <name>Zn(2+)</name>
        <dbReference type="ChEBI" id="CHEBI:29105"/>
        <label>1</label>
    </ligand>
</feature>
<dbReference type="STRING" id="1434701.SAMN05443634_10631"/>
<dbReference type="GO" id="GO:0006310">
    <property type="term" value="P:DNA recombination"/>
    <property type="evidence" value="ECO:0007669"/>
    <property type="project" value="InterPro"/>
</dbReference>
<dbReference type="Proteomes" id="UP000650994">
    <property type="component" value="Unassembled WGS sequence"/>
</dbReference>
<evidence type="ECO:0000259" key="13">
    <source>
        <dbReference type="PROSITE" id="PS51192"/>
    </source>
</evidence>
<reference evidence="15" key="3">
    <citation type="submission" date="2016-11" db="EMBL/GenBank/DDBJ databases">
        <authorList>
            <person name="Jaros S."/>
            <person name="Januszkiewicz K."/>
            <person name="Wedrychowicz H."/>
        </authorList>
    </citation>
    <scope>NUCLEOTIDE SEQUENCE [LARGE SCALE GENOMIC DNA]</scope>
    <source>
        <strain evidence="15">DSM 27989</strain>
    </source>
</reference>
<evidence type="ECO:0000256" key="5">
    <source>
        <dbReference type="ARBA" id="ARBA00022801"/>
    </source>
</evidence>
<dbReference type="GO" id="GO:0005524">
    <property type="term" value="F:ATP binding"/>
    <property type="evidence" value="ECO:0007669"/>
    <property type="project" value="UniProtKB-UniRule"/>
</dbReference>
<evidence type="ECO:0000256" key="10">
    <source>
        <dbReference type="ARBA" id="ARBA00023235"/>
    </source>
</evidence>